<evidence type="ECO:0000256" key="3">
    <source>
        <dbReference type="ARBA" id="ARBA00023121"/>
    </source>
</evidence>
<dbReference type="GO" id="GO:0048194">
    <property type="term" value="P:Golgi vesicle budding"/>
    <property type="evidence" value="ECO:0007669"/>
    <property type="project" value="TreeGrafter"/>
</dbReference>
<reference evidence="5 6" key="1">
    <citation type="submission" date="2020-02" db="EMBL/GenBank/DDBJ databases">
        <authorList>
            <person name="Rodrigo-Torres L."/>
            <person name="Arahal R. D."/>
            <person name="Lucena T."/>
        </authorList>
    </citation>
    <scope>NUCLEOTIDE SEQUENCE [LARGE SCALE GENOMIC DNA]</scope>
    <source>
        <strain evidence="5 6">CECT 9734</strain>
    </source>
</reference>
<protein>
    <recommendedName>
        <fullName evidence="7">GPP34 family phosphoprotein</fullName>
    </recommendedName>
</protein>
<evidence type="ECO:0000256" key="4">
    <source>
        <dbReference type="ARBA" id="ARBA00023136"/>
    </source>
</evidence>
<dbReference type="AlphaFoldDB" id="A0A6S6WKU8"/>
<keyword evidence="3" id="KW-0446">Lipid-binding</keyword>
<dbReference type="GO" id="GO:0012505">
    <property type="term" value="C:endomembrane system"/>
    <property type="evidence" value="ECO:0007669"/>
    <property type="project" value="UniProtKB-ARBA"/>
</dbReference>
<proteinExistence type="predicted"/>
<sequence length="241" mass="26691">MATVQPPQRQPLKLYEGLMLLALCEEKGTMSAAYINYGVAAAMLADLLLLKRIEIDAENKNKVIVIDASPTEDPLFDEALAKLQDAKKPRKLDDWVMRLGSISKLKEKVAQALVASGIVKLEEKKVLWLFTQKVYPEVNPEPESYLRTEMRRLILDRPLEIDPRIAVMISLAKGARLLNQVFSKDELKANKERVQQVINGELLGQSTKDVIAAIEVAVMMTAIMPAIMAATTASTSTTPSC</sequence>
<dbReference type="InterPro" id="IPR008628">
    <property type="entry name" value="GPP34-like"/>
</dbReference>
<organism evidence="5 6">
    <name type="scientific">Pseudidiomarina piscicola</name>
    <dbReference type="NCBI Taxonomy" id="2614830"/>
    <lineage>
        <taxon>Bacteria</taxon>
        <taxon>Pseudomonadati</taxon>
        <taxon>Pseudomonadota</taxon>
        <taxon>Gammaproteobacteria</taxon>
        <taxon>Alteromonadales</taxon>
        <taxon>Idiomarinaceae</taxon>
        <taxon>Pseudidiomarina</taxon>
    </lineage>
</organism>
<evidence type="ECO:0008006" key="7">
    <source>
        <dbReference type="Google" id="ProtNLM"/>
    </source>
</evidence>
<evidence type="ECO:0000313" key="5">
    <source>
        <dbReference type="EMBL" id="CAB0150151.1"/>
    </source>
</evidence>
<keyword evidence="2" id="KW-0333">Golgi apparatus</keyword>
<dbReference type="Proteomes" id="UP000481517">
    <property type="component" value="Unassembled WGS sequence"/>
</dbReference>
<dbReference type="InterPro" id="IPR038261">
    <property type="entry name" value="GPP34-like_sf"/>
</dbReference>
<comment type="subcellular location">
    <subcellularLocation>
        <location evidence="1">Golgi apparatus membrane</location>
        <topology evidence="1">Peripheral membrane protein</topology>
        <orientation evidence="1">Cytoplasmic side</orientation>
    </subcellularLocation>
</comment>
<dbReference type="GO" id="GO:0006890">
    <property type="term" value="P:retrograde vesicle-mediated transport, Golgi to endoplasmic reticulum"/>
    <property type="evidence" value="ECO:0007669"/>
    <property type="project" value="TreeGrafter"/>
</dbReference>
<dbReference type="PANTHER" id="PTHR12704">
    <property type="entry name" value="TRANS-GOLGI PROTEIN GMX33"/>
    <property type="match status" value="1"/>
</dbReference>
<evidence type="ECO:0000256" key="1">
    <source>
        <dbReference type="ARBA" id="ARBA00004255"/>
    </source>
</evidence>
<keyword evidence="6" id="KW-1185">Reference proteome</keyword>
<dbReference type="GO" id="GO:0007030">
    <property type="term" value="P:Golgi organization"/>
    <property type="evidence" value="ECO:0007669"/>
    <property type="project" value="TreeGrafter"/>
</dbReference>
<gene>
    <name evidence="5" type="ORF">PSI9734_00718</name>
</gene>
<dbReference type="GO" id="GO:0070273">
    <property type="term" value="F:phosphatidylinositol-4-phosphate binding"/>
    <property type="evidence" value="ECO:0007669"/>
    <property type="project" value="InterPro"/>
</dbReference>
<dbReference type="RefSeq" id="WP_173919722.1">
    <property type="nucleotide sequence ID" value="NZ_CADCXY010000001.1"/>
</dbReference>
<name>A0A6S6WKU8_9GAMM</name>
<dbReference type="GO" id="GO:0043001">
    <property type="term" value="P:Golgi to plasma membrane protein transport"/>
    <property type="evidence" value="ECO:0007669"/>
    <property type="project" value="TreeGrafter"/>
</dbReference>
<dbReference type="GO" id="GO:0005829">
    <property type="term" value="C:cytosol"/>
    <property type="evidence" value="ECO:0007669"/>
    <property type="project" value="TreeGrafter"/>
</dbReference>
<keyword evidence="4" id="KW-0472">Membrane</keyword>
<dbReference type="Pfam" id="PF05719">
    <property type="entry name" value="GPP34"/>
    <property type="match status" value="1"/>
</dbReference>
<evidence type="ECO:0000256" key="2">
    <source>
        <dbReference type="ARBA" id="ARBA00023034"/>
    </source>
</evidence>
<dbReference type="PANTHER" id="PTHR12704:SF2">
    <property type="entry name" value="GOLGI PHOSPHOPROTEIN 3 HOMOLOG SAURON"/>
    <property type="match status" value="1"/>
</dbReference>
<dbReference type="Gene3D" id="1.10.3630.10">
    <property type="entry name" value="yeast vps74-n-term truncation variant domain like"/>
    <property type="match status" value="1"/>
</dbReference>
<dbReference type="EMBL" id="CADCXY010000001">
    <property type="protein sequence ID" value="CAB0150151.1"/>
    <property type="molecule type" value="Genomic_DNA"/>
</dbReference>
<accession>A0A6S6WKU8</accession>
<evidence type="ECO:0000313" key="6">
    <source>
        <dbReference type="Proteomes" id="UP000481517"/>
    </source>
</evidence>